<dbReference type="PANTHER" id="PTHR33116">
    <property type="entry name" value="REVERSE TRANSCRIPTASE ZINC-BINDING DOMAIN-CONTAINING PROTEIN-RELATED-RELATED"/>
    <property type="match status" value="1"/>
</dbReference>
<evidence type="ECO:0000313" key="3">
    <source>
        <dbReference type="EMBL" id="GFA79271.1"/>
    </source>
</evidence>
<evidence type="ECO:0000259" key="1">
    <source>
        <dbReference type="Pfam" id="PF00078"/>
    </source>
</evidence>
<dbReference type="InterPro" id="IPR000477">
    <property type="entry name" value="RT_dom"/>
</dbReference>
<dbReference type="InterPro" id="IPR026960">
    <property type="entry name" value="RVT-Znf"/>
</dbReference>
<sequence length="615" mass="71303">MRFCNGVKLKKKKTMLFKVDFEKAFDSVRWDFLDDVLKMFGFGKRWCDWIQSCLRSSRGSILVNESPTSEFQFHKVNVGMFKGINLENSLHLSHLFYADDVVFIGQWCDSNIKTIIRVLDCFFRASCLRINLHKSKIMGIDVDSSIVDLVAADIGCMTLKSPFSYPGVKIGGRIRCINSWEEIINKILSRLSKWKMKTLSIGGRLTLLKSVLGAMPIYYISIFKVPKLVLKKMESIRSHFFKGVDLKDPKISLVKWENVLASKEKGGLGVSSFYALNRAFIFKWIWRFHTQNSSLWARVIKAIHGMDGNVGCTPSASFSSNWIDIVRESCSLRDQGIDLLGLITKKVGNGMNTIFWEEPWKDNVPLKYLFPRIYALESIKSITVAEKVSQPGLVWSLRRMPRGGIEQQQMVDLCLKMEDIILPNMIDRWFWSLTGYGEFSVASARNFIDDHALVDSAPKTRWNKTVPKKINIHVWRVKMDNIPTRFKLSRRGIDLDSIYCPICNMTAETASHIFFNCLMAKDIYKKIDRWWDVNMLEVYSYDDWCVWFKSLRIQAKTKTYLEGVFFVTWWTIWTFRNKLIFGSSPQSKDHIVDDIVARSFSWCNSRCNSNFSWVD</sequence>
<keyword evidence="3" id="KW-0808">Transferase</keyword>
<dbReference type="PANTHER" id="PTHR33116:SF77">
    <property type="entry name" value="RNA-DIRECTED DNA POLYMERASE"/>
    <property type="match status" value="1"/>
</dbReference>
<feature type="domain" description="Reverse transcriptase" evidence="1">
    <location>
        <begin position="7"/>
        <end position="169"/>
    </location>
</feature>
<accession>A0A699K715</accession>
<protein>
    <submittedName>
        <fullName evidence="3">RNA-directed DNA polymerase, eukaryota, reverse transcriptase zinc-binding domain protein</fullName>
    </submittedName>
</protein>
<dbReference type="AlphaFoldDB" id="A0A699K715"/>
<gene>
    <name evidence="3" type="ORF">Tci_651243</name>
</gene>
<feature type="domain" description="Reverse transcriptase zinc-binding" evidence="2">
    <location>
        <begin position="439"/>
        <end position="523"/>
    </location>
</feature>
<dbReference type="Pfam" id="PF13966">
    <property type="entry name" value="zf-RVT"/>
    <property type="match status" value="1"/>
</dbReference>
<dbReference type="GO" id="GO:0003964">
    <property type="term" value="F:RNA-directed DNA polymerase activity"/>
    <property type="evidence" value="ECO:0007669"/>
    <property type="project" value="UniProtKB-KW"/>
</dbReference>
<keyword evidence="3" id="KW-0695">RNA-directed DNA polymerase</keyword>
<dbReference type="EMBL" id="BKCJ010488850">
    <property type="protein sequence ID" value="GFA79271.1"/>
    <property type="molecule type" value="Genomic_DNA"/>
</dbReference>
<proteinExistence type="predicted"/>
<keyword evidence="3" id="KW-0548">Nucleotidyltransferase</keyword>
<comment type="caution">
    <text evidence="3">The sequence shown here is derived from an EMBL/GenBank/DDBJ whole genome shotgun (WGS) entry which is preliminary data.</text>
</comment>
<dbReference type="Pfam" id="PF00078">
    <property type="entry name" value="RVT_1"/>
    <property type="match status" value="1"/>
</dbReference>
<organism evidence="3">
    <name type="scientific">Tanacetum cinerariifolium</name>
    <name type="common">Dalmatian daisy</name>
    <name type="synonym">Chrysanthemum cinerariifolium</name>
    <dbReference type="NCBI Taxonomy" id="118510"/>
    <lineage>
        <taxon>Eukaryota</taxon>
        <taxon>Viridiplantae</taxon>
        <taxon>Streptophyta</taxon>
        <taxon>Embryophyta</taxon>
        <taxon>Tracheophyta</taxon>
        <taxon>Spermatophyta</taxon>
        <taxon>Magnoliopsida</taxon>
        <taxon>eudicotyledons</taxon>
        <taxon>Gunneridae</taxon>
        <taxon>Pentapetalae</taxon>
        <taxon>asterids</taxon>
        <taxon>campanulids</taxon>
        <taxon>Asterales</taxon>
        <taxon>Asteraceae</taxon>
        <taxon>Asteroideae</taxon>
        <taxon>Anthemideae</taxon>
        <taxon>Anthemidinae</taxon>
        <taxon>Tanacetum</taxon>
    </lineage>
</organism>
<reference evidence="3" key="1">
    <citation type="journal article" date="2019" name="Sci. Rep.">
        <title>Draft genome of Tanacetum cinerariifolium, the natural source of mosquito coil.</title>
        <authorList>
            <person name="Yamashiro T."/>
            <person name="Shiraishi A."/>
            <person name="Satake H."/>
            <person name="Nakayama K."/>
        </authorList>
    </citation>
    <scope>NUCLEOTIDE SEQUENCE</scope>
</reference>
<name>A0A699K715_TANCI</name>
<evidence type="ECO:0000259" key="2">
    <source>
        <dbReference type="Pfam" id="PF13966"/>
    </source>
</evidence>